<accession>A0A6V8KYV0</accession>
<protein>
    <submittedName>
        <fullName evidence="2">Transcriptional regulator</fullName>
    </submittedName>
</protein>
<reference evidence="2 3" key="1">
    <citation type="submission" date="2020-03" db="EMBL/GenBank/DDBJ databases">
        <title>Whole genome shotgun sequence of Phytohabitans rumicis NBRC 108638.</title>
        <authorList>
            <person name="Komaki H."/>
            <person name="Tamura T."/>
        </authorList>
    </citation>
    <scope>NUCLEOTIDE SEQUENCE [LARGE SCALE GENOMIC DNA]</scope>
    <source>
        <strain evidence="2 3">NBRC 108638</strain>
    </source>
</reference>
<dbReference type="PANTHER" id="PTHR30514:SF18">
    <property type="entry name" value="RPIR-FAMILY TRANSCRIPTIONAL REGULATOR"/>
    <property type="match status" value="1"/>
</dbReference>
<dbReference type="AlphaFoldDB" id="A0A6V8KYV0"/>
<dbReference type="SUPFAM" id="SSF53697">
    <property type="entry name" value="SIS domain"/>
    <property type="match status" value="1"/>
</dbReference>
<reference evidence="2 3" key="2">
    <citation type="submission" date="2020-03" db="EMBL/GenBank/DDBJ databases">
        <authorList>
            <person name="Ichikawa N."/>
            <person name="Kimura A."/>
            <person name="Kitahashi Y."/>
            <person name="Uohara A."/>
        </authorList>
    </citation>
    <scope>NUCLEOTIDE SEQUENCE [LARGE SCALE GENOMIC DNA]</scope>
    <source>
        <strain evidence="2 3">NBRC 108638</strain>
    </source>
</reference>
<dbReference type="InterPro" id="IPR009057">
    <property type="entry name" value="Homeodomain-like_sf"/>
</dbReference>
<name>A0A6V8KYV0_9ACTN</name>
<gene>
    <name evidence="2" type="ORF">Prum_006180</name>
</gene>
<sequence length="285" mass="30666">MTDGAASATERLLALFNGHRLSPTQRRIAQYLLDHMPEAAFLSSVDVAERVGVSQPSVTRFAMALGFSGYPAMRDALRPIALRATSAPDSQEDIRRNEFQAAVDAEIRNLTALRDALADPRPVLDLGRDLSGSRPLTVLGSRISGPLAAYFAYGARRIHPDVRLAGGGSTVADELLQSREAGGTWVLAFAMPRYAAELRAALRCARELGLRTAVISDVLMPFASDVDVSLSAGVGSRLVFDSYAGPTVLATILLQAIADAEPDRAQRRLDAYEQLAERHGFFITG</sequence>
<evidence type="ECO:0000313" key="2">
    <source>
        <dbReference type="EMBL" id="GFJ86976.1"/>
    </source>
</evidence>
<dbReference type="GO" id="GO:0097367">
    <property type="term" value="F:carbohydrate derivative binding"/>
    <property type="evidence" value="ECO:0007669"/>
    <property type="project" value="InterPro"/>
</dbReference>
<dbReference type="SUPFAM" id="SSF46689">
    <property type="entry name" value="Homeodomain-like"/>
    <property type="match status" value="1"/>
</dbReference>
<dbReference type="InterPro" id="IPR000281">
    <property type="entry name" value="HTH_RpiR"/>
</dbReference>
<feature type="domain" description="HTH rpiR-type" evidence="1">
    <location>
        <begin position="8"/>
        <end position="84"/>
    </location>
</feature>
<organism evidence="2 3">
    <name type="scientific">Phytohabitans rumicis</name>
    <dbReference type="NCBI Taxonomy" id="1076125"/>
    <lineage>
        <taxon>Bacteria</taxon>
        <taxon>Bacillati</taxon>
        <taxon>Actinomycetota</taxon>
        <taxon>Actinomycetes</taxon>
        <taxon>Micromonosporales</taxon>
        <taxon>Micromonosporaceae</taxon>
    </lineage>
</organism>
<dbReference type="InterPro" id="IPR046348">
    <property type="entry name" value="SIS_dom_sf"/>
</dbReference>
<dbReference type="PANTHER" id="PTHR30514">
    <property type="entry name" value="GLUCOKINASE"/>
    <property type="match status" value="1"/>
</dbReference>
<dbReference type="EMBL" id="BLPG01000001">
    <property type="protein sequence ID" value="GFJ86976.1"/>
    <property type="molecule type" value="Genomic_DNA"/>
</dbReference>
<dbReference type="Gene3D" id="3.40.50.10490">
    <property type="entry name" value="Glucose-6-phosphate isomerase like protein, domain 1"/>
    <property type="match status" value="1"/>
</dbReference>
<dbReference type="InterPro" id="IPR047640">
    <property type="entry name" value="RpiR-like"/>
</dbReference>
<evidence type="ECO:0000259" key="1">
    <source>
        <dbReference type="PROSITE" id="PS51071"/>
    </source>
</evidence>
<dbReference type="Gene3D" id="1.10.10.10">
    <property type="entry name" value="Winged helix-like DNA-binding domain superfamily/Winged helix DNA-binding domain"/>
    <property type="match status" value="1"/>
</dbReference>
<dbReference type="InterPro" id="IPR036388">
    <property type="entry name" value="WH-like_DNA-bd_sf"/>
</dbReference>
<comment type="caution">
    <text evidence="2">The sequence shown here is derived from an EMBL/GenBank/DDBJ whole genome shotgun (WGS) entry which is preliminary data.</text>
</comment>
<dbReference type="GO" id="GO:0003700">
    <property type="term" value="F:DNA-binding transcription factor activity"/>
    <property type="evidence" value="ECO:0007669"/>
    <property type="project" value="InterPro"/>
</dbReference>
<dbReference type="GO" id="GO:1901135">
    <property type="term" value="P:carbohydrate derivative metabolic process"/>
    <property type="evidence" value="ECO:0007669"/>
    <property type="project" value="InterPro"/>
</dbReference>
<proteinExistence type="predicted"/>
<keyword evidence="3" id="KW-1185">Reference proteome</keyword>
<dbReference type="GO" id="GO:0003677">
    <property type="term" value="F:DNA binding"/>
    <property type="evidence" value="ECO:0007669"/>
    <property type="project" value="InterPro"/>
</dbReference>
<dbReference type="PROSITE" id="PS51071">
    <property type="entry name" value="HTH_RPIR"/>
    <property type="match status" value="1"/>
</dbReference>
<dbReference type="RefSeq" id="WP_218576975.1">
    <property type="nucleotide sequence ID" value="NZ_BAABJB010000026.1"/>
</dbReference>
<evidence type="ECO:0000313" key="3">
    <source>
        <dbReference type="Proteomes" id="UP000482960"/>
    </source>
</evidence>
<dbReference type="Proteomes" id="UP000482960">
    <property type="component" value="Unassembled WGS sequence"/>
</dbReference>
<dbReference type="Pfam" id="PF01418">
    <property type="entry name" value="HTH_6"/>
    <property type="match status" value="1"/>
</dbReference>